<dbReference type="PATRIC" id="fig|1254432.3.peg.4384"/>
<proteinExistence type="predicted"/>
<sequence length="40" mass="4095">MPDPSQNHAPAPKKPGKGKRSTAAQSKLLGAETARVLGTP</sequence>
<evidence type="ECO:0000256" key="1">
    <source>
        <dbReference type="SAM" id="MobiDB-lite"/>
    </source>
</evidence>
<organism evidence="2 3">
    <name type="scientific">Sorangium cellulosum So0157-2</name>
    <dbReference type="NCBI Taxonomy" id="1254432"/>
    <lineage>
        <taxon>Bacteria</taxon>
        <taxon>Pseudomonadati</taxon>
        <taxon>Myxococcota</taxon>
        <taxon>Polyangia</taxon>
        <taxon>Polyangiales</taxon>
        <taxon>Polyangiaceae</taxon>
        <taxon>Sorangium</taxon>
    </lineage>
</organism>
<feature type="region of interest" description="Disordered" evidence="1">
    <location>
        <begin position="1"/>
        <end position="40"/>
    </location>
</feature>
<name>S4XX68_SORCE</name>
<gene>
    <name evidence="2" type="ORF">SCE1572_19385</name>
</gene>
<dbReference type="HOGENOM" id="CLU_3296644_0_0_7"/>
<protein>
    <submittedName>
        <fullName evidence="2">Uncharacterized protein</fullName>
    </submittedName>
</protein>
<dbReference type="AlphaFoldDB" id="S4XX68"/>
<dbReference type="RefSeq" id="WP_020735815.1">
    <property type="nucleotide sequence ID" value="NC_021658.1"/>
</dbReference>
<dbReference type="Proteomes" id="UP000014803">
    <property type="component" value="Chromosome"/>
</dbReference>
<reference evidence="2 3" key="1">
    <citation type="journal article" date="2013" name="Sci. Rep.">
        <title>Extraordinary expansion of a Sorangium cellulosum genome from an alkaline milieu.</title>
        <authorList>
            <person name="Han K."/>
            <person name="Li Z.F."/>
            <person name="Peng R."/>
            <person name="Zhu L.P."/>
            <person name="Zhou T."/>
            <person name="Wang L.G."/>
            <person name="Li S.G."/>
            <person name="Zhang X.B."/>
            <person name="Hu W."/>
            <person name="Wu Z.H."/>
            <person name="Qin N."/>
            <person name="Li Y.Z."/>
        </authorList>
    </citation>
    <scope>NUCLEOTIDE SEQUENCE [LARGE SCALE GENOMIC DNA]</scope>
    <source>
        <strain evidence="2 3">So0157-2</strain>
    </source>
</reference>
<accession>S4XX68</accession>
<dbReference type="STRING" id="1254432.SCE1572_19385"/>
<evidence type="ECO:0000313" key="2">
    <source>
        <dbReference type="EMBL" id="AGP36465.1"/>
    </source>
</evidence>
<dbReference type="EMBL" id="CP003969">
    <property type="protein sequence ID" value="AGP36465.1"/>
    <property type="molecule type" value="Genomic_DNA"/>
</dbReference>
<dbReference type="KEGG" id="scu:SCE1572_19385"/>
<evidence type="ECO:0000313" key="3">
    <source>
        <dbReference type="Proteomes" id="UP000014803"/>
    </source>
</evidence>